<dbReference type="GO" id="GO:0000328">
    <property type="term" value="C:fungal-type vacuole lumen"/>
    <property type="evidence" value="ECO:0007669"/>
    <property type="project" value="TreeGrafter"/>
</dbReference>
<keyword evidence="5 7" id="KW-0862">Zinc</keyword>
<gene>
    <name evidence="9" type="ORF">UCDDS831_g05690</name>
</gene>
<keyword evidence="2" id="KW-0645">Protease</keyword>
<accession>A0A0G2G5K5</accession>
<feature type="binding site" evidence="7">
    <location>
        <position position="203"/>
    </location>
    <ligand>
        <name>Zn(2+)</name>
        <dbReference type="ChEBI" id="CHEBI:29105"/>
        <label>2</label>
    </ligand>
</feature>
<feature type="binding site" evidence="7">
    <location>
        <position position="170"/>
    </location>
    <ligand>
        <name>Zn(2+)</name>
        <dbReference type="ChEBI" id="CHEBI:29105"/>
        <label>2</label>
    </ligand>
</feature>
<dbReference type="GO" id="GO:0016810">
    <property type="term" value="F:hydrolase activity, acting on carbon-nitrogen (but not peptide) bonds"/>
    <property type="evidence" value="ECO:0007669"/>
    <property type="project" value="UniProtKB-ARBA"/>
</dbReference>
<feature type="binding site" evidence="7">
    <location>
        <position position="266"/>
    </location>
    <ligand>
        <name>Zn(2+)</name>
        <dbReference type="ChEBI" id="CHEBI:29105"/>
        <label>2</label>
    </ligand>
</feature>
<keyword evidence="9" id="KW-0121">Carboxypeptidase</keyword>
<evidence type="ECO:0000256" key="3">
    <source>
        <dbReference type="ARBA" id="ARBA00022723"/>
    </source>
</evidence>
<evidence type="ECO:0000256" key="7">
    <source>
        <dbReference type="PIRSR" id="PIRSR037217-2"/>
    </source>
</evidence>
<proteinExistence type="inferred from homology"/>
<dbReference type="PANTHER" id="PTHR45962:SF1">
    <property type="entry name" value="N-FATTY-ACYL-AMINO ACID SYNTHASE_HYDROLASE PM20D1"/>
    <property type="match status" value="1"/>
</dbReference>
<organism evidence="9 10">
    <name type="scientific">Diplodia seriata</name>
    <dbReference type="NCBI Taxonomy" id="420778"/>
    <lineage>
        <taxon>Eukaryota</taxon>
        <taxon>Fungi</taxon>
        <taxon>Dikarya</taxon>
        <taxon>Ascomycota</taxon>
        <taxon>Pezizomycotina</taxon>
        <taxon>Dothideomycetes</taxon>
        <taxon>Dothideomycetes incertae sedis</taxon>
        <taxon>Botryosphaeriales</taxon>
        <taxon>Botryosphaeriaceae</taxon>
        <taxon>Diplodia</taxon>
    </lineage>
</organism>
<dbReference type="GO" id="GO:0005576">
    <property type="term" value="C:extracellular region"/>
    <property type="evidence" value="ECO:0007669"/>
    <property type="project" value="UniProtKB-ARBA"/>
</dbReference>
<feature type="binding site" evidence="7">
    <location>
        <position position="238"/>
    </location>
    <ligand>
        <name>Zn(2+)</name>
        <dbReference type="ChEBI" id="CHEBI:29105"/>
        <label>1</label>
    </ligand>
</feature>
<reference evidence="9 10" key="1">
    <citation type="submission" date="2015-03" db="EMBL/GenBank/DDBJ databases">
        <authorList>
            <person name="Morales-Cruz A."/>
            <person name="Amrine K.C."/>
            <person name="Cantu D."/>
        </authorList>
    </citation>
    <scope>NUCLEOTIDE SEQUENCE [LARGE SCALE GENOMIC DNA]</scope>
    <source>
        <strain evidence="9">DS831</strain>
    </source>
</reference>
<comment type="similarity">
    <text evidence="1">Belongs to the peptidase M20A family.</text>
</comment>
<dbReference type="GO" id="GO:1990845">
    <property type="term" value="P:adaptive thermogenesis"/>
    <property type="evidence" value="ECO:0007669"/>
    <property type="project" value="UniProtKB-ARBA"/>
</dbReference>
<evidence type="ECO:0000256" key="2">
    <source>
        <dbReference type="ARBA" id="ARBA00022670"/>
    </source>
</evidence>
<feature type="binding site" evidence="7">
    <location>
        <position position="544"/>
    </location>
    <ligand>
        <name>Zn(2+)</name>
        <dbReference type="ChEBI" id="CHEBI:29105"/>
        <label>1</label>
    </ligand>
</feature>
<dbReference type="FunFam" id="3.40.630.10:FF:000027">
    <property type="entry name" value="N-fatty-acyl-amino acid synthase/hydrolase PM20D1"/>
    <property type="match status" value="1"/>
</dbReference>
<dbReference type="FunFam" id="1.10.150.900:FF:000003">
    <property type="entry name" value="N-fatty-acyl-amino acid synthase/hydrolase PM20D1"/>
    <property type="match status" value="1"/>
</dbReference>
<dbReference type="AlphaFoldDB" id="A0A0G2G5K5"/>
<evidence type="ECO:0000256" key="1">
    <source>
        <dbReference type="ARBA" id="ARBA00006247"/>
    </source>
</evidence>
<feature type="active site" evidence="6">
    <location>
        <position position="172"/>
    </location>
</feature>
<dbReference type="InterPro" id="IPR017141">
    <property type="entry name" value="Pept_M20_carboxypep"/>
</dbReference>
<dbReference type="GO" id="GO:0043604">
    <property type="term" value="P:amide biosynthetic process"/>
    <property type="evidence" value="ECO:0007669"/>
    <property type="project" value="UniProtKB-ARBA"/>
</dbReference>
<feature type="binding site" evidence="7">
    <location>
        <position position="203"/>
    </location>
    <ligand>
        <name>Zn(2+)</name>
        <dbReference type="ChEBI" id="CHEBI:29105"/>
        <label>1</label>
    </ligand>
</feature>
<dbReference type="CDD" id="cd05674">
    <property type="entry name" value="M20_yscS"/>
    <property type="match status" value="1"/>
</dbReference>
<dbReference type="Pfam" id="PF01546">
    <property type="entry name" value="Peptidase_M20"/>
    <property type="match status" value="1"/>
</dbReference>
<dbReference type="PANTHER" id="PTHR45962">
    <property type="entry name" value="N-FATTY-ACYL-AMINO ACID SYNTHASE/HYDROLASE PM20D1"/>
    <property type="match status" value="1"/>
</dbReference>
<dbReference type="GO" id="GO:0046872">
    <property type="term" value="F:metal ion binding"/>
    <property type="evidence" value="ECO:0007669"/>
    <property type="project" value="UniProtKB-KW"/>
</dbReference>
<evidence type="ECO:0000259" key="8">
    <source>
        <dbReference type="Pfam" id="PF07687"/>
    </source>
</evidence>
<dbReference type="PROSITE" id="PS00758">
    <property type="entry name" value="ARGE_DAPE_CPG2_1"/>
    <property type="match status" value="1"/>
</dbReference>
<keyword evidence="3 7" id="KW-0479">Metal-binding</keyword>
<evidence type="ECO:0000313" key="9">
    <source>
        <dbReference type="EMBL" id="KKY19058.1"/>
    </source>
</evidence>
<keyword evidence="4" id="KW-0378">Hydrolase</keyword>
<dbReference type="PROSITE" id="PS00759">
    <property type="entry name" value="ARGE_DAPE_CPG2_2"/>
    <property type="match status" value="1"/>
</dbReference>
<name>A0A0G2G5K5_9PEZI</name>
<sequence length="575" mass="63842">MEKMEKAPVPVYTGNKPNKKRNMVVAASLLTGALLFNLPALARLSQTISGGVSPHVDKINYDSWCSIPDPVVPADDGLDHPSKFLGEDYILKQVKRMTAAVKVPTESFDDNGDVDVDPRWAPFEDLHTTLKEMFPLVHEKMNLTTVNTYGLIYTLPGTSEELKPVLFAAHQDVVPATSVEKWTHPPFEGHYDGKWLWGRGAVDCKNNLVGLYSVMEDLLAQDFKPKRTIIFAFGFDEETGGKRGAKTLGAELEKQWGQDNIAMIIDEGGMGLDILGDYVYAMPGVAEKGYIDIILTIDVDGGHSSRPPPHTGIGIMSELLIELEAHPYTPRLAHGNPFRNLLECQAKYSPDQVEPWLAHSLAKNEDEGVLGARLAESREEQRFILQTSQAADVIWGGKKVNALPESVHAEVNYRVSTHDAPLENIKEKAVGLLRPIAQKHGLALNIFGTVEEPATQSIGKLTFDLDQPLEPAPITSTSLDNPVWKLFSGTIRQTFENIPSLEGKTVVPVGDMMMGNTDTQHYWNLTKNIYRYGPGREGTRINAHTVDERIEMLSHVEAMVFYYDLIRNFDQSSDL</sequence>
<dbReference type="InterPro" id="IPR001261">
    <property type="entry name" value="ArgE/DapE_CS"/>
</dbReference>
<dbReference type="EMBL" id="LAQI01000116">
    <property type="protein sequence ID" value="KKY19058.1"/>
    <property type="molecule type" value="Genomic_DNA"/>
</dbReference>
<evidence type="ECO:0000313" key="10">
    <source>
        <dbReference type="Proteomes" id="UP000034182"/>
    </source>
</evidence>
<dbReference type="Gene3D" id="1.10.150.900">
    <property type="match status" value="1"/>
</dbReference>
<dbReference type="GO" id="GO:0051603">
    <property type="term" value="P:proteolysis involved in protein catabolic process"/>
    <property type="evidence" value="ECO:0007669"/>
    <property type="project" value="TreeGrafter"/>
</dbReference>
<protein>
    <submittedName>
        <fullName evidence="9">Putative vacuolar carboxypeptidase</fullName>
    </submittedName>
</protein>
<dbReference type="SUPFAM" id="SSF53187">
    <property type="entry name" value="Zn-dependent exopeptidases"/>
    <property type="match status" value="1"/>
</dbReference>
<dbReference type="PIRSF" id="PIRSF037217">
    <property type="entry name" value="Carboxypeptidase_S"/>
    <property type="match status" value="1"/>
</dbReference>
<dbReference type="InterPro" id="IPR047177">
    <property type="entry name" value="Pept_M20A"/>
</dbReference>
<dbReference type="InterPro" id="IPR011650">
    <property type="entry name" value="Peptidase_M20_dimer"/>
</dbReference>
<dbReference type="GO" id="GO:0006629">
    <property type="term" value="P:lipid metabolic process"/>
    <property type="evidence" value="ECO:0007669"/>
    <property type="project" value="UniProtKB-ARBA"/>
</dbReference>
<evidence type="ECO:0000256" key="5">
    <source>
        <dbReference type="ARBA" id="ARBA00022833"/>
    </source>
</evidence>
<evidence type="ECO:0000256" key="4">
    <source>
        <dbReference type="ARBA" id="ARBA00022801"/>
    </source>
</evidence>
<dbReference type="GO" id="GO:0004181">
    <property type="term" value="F:metallocarboxypeptidase activity"/>
    <property type="evidence" value="ECO:0007669"/>
    <property type="project" value="InterPro"/>
</dbReference>
<dbReference type="InterPro" id="IPR002933">
    <property type="entry name" value="Peptidase_M20"/>
</dbReference>
<dbReference type="Gene3D" id="3.40.630.10">
    <property type="entry name" value="Zn peptidases"/>
    <property type="match status" value="1"/>
</dbReference>
<reference evidence="9 10" key="2">
    <citation type="submission" date="2015-05" db="EMBL/GenBank/DDBJ databases">
        <title>Distinctive expansion of gene families associated with plant cell wall degradation and secondary metabolism in the genomes of grapevine trunk pathogens.</title>
        <authorList>
            <person name="Lawrence D.P."/>
            <person name="Travadon R."/>
            <person name="Rolshausen P.E."/>
            <person name="Baumgartner K."/>
        </authorList>
    </citation>
    <scope>NUCLEOTIDE SEQUENCE [LARGE SCALE GENOMIC DNA]</scope>
    <source>
        <strain evidence="9">DS831</strain>
    </source>
</reference>
<feature type="domain" description="Peptidase M20 dimerisation" evidence="8">
    <location>
        <begin position="285"/>
        <end position="428"/>
    </location>
</feature>
<dbReference type="Proteomes" id="UP000034182">
    <property type="component" value="Unassembled WGS sequence"/>
</dbReference>
<dbReference type="GO" id="GO:0043605">
    <property type="term" value="P:amide catabolic process"/>
    <property type="evidence" value="ECO:0007669"/>
    <property type="project" value="UniProtKB-ARBA"/>
</dbReference>
<dbReference type="Pfam" id="PF07687">
    <property type="entry name" value="M20_dimer"/>
    <property type="match status" value="1"/>
</dbReference>
<dbReference type="GO" id="GO:0006520">
    <property type="term" value="P:amino acid metabolic process"/>
    <property type="evidence" value="ECO:0007669"/>
    <property type="project" value="UniProtKB-ARBA"/>
</dbReference>
<comment type="caution">
    <text evidence="9">The sequence shown here is derived from an EMBL/GenBank/DDBJ whole genome shotgun (WGS) entry which is preliminary data.</text>
</comment>
<feature type="active site" description="Proton acceptor" evidence="6">
    <location>
        <position position="237"/>
    </location>
</feature>
<evidence type="ECO:0000256" key="6">
    <source>
        <dbReference type="PIRSR" id="PIRSR037217-1"/>
    </source>
</evidence>